<dbReference type="SUPFAM" id="SSF51395">
    <property type="entry name" value="FMN-linked oxidoreductases"/>
    <property type="match status" value="1"/>
</dbReference>
<evidence type="ECO:0000259" key="1">
    <source>
        <dbReference type="Pfam" id="PF00724"/>
    </source>
</evidence>
<organism evidence="2 3">
    <name type="scientific">Hyaloscypha variabilis (strain UAMH 11265 / GT02V1 / F)</name>
    <name type="common">Meliniomyces variabilis</name>
    <dbReference type="NCBI Taxonomy" id="1149755"/>
    <lineage>
        <taxon>Eukaryota</taxon>
        <taxon>Fungi</taxon>
        <taxon>Dikarya</taxon>
        <taxon>Ascomycota</taxon>
        <taxon>Pezizomycotina</taxon>
        <taxon>Leotiomycetes</taxon>
        <taxon>Helotiales</taxon>
        <taxon>Hyaloscyphaceae</taxon>
        <taxon>Hyaloscypha</taxon>
        <taxon>Hyaloscypha variabilis</taxon>
    </lineage>
</organism>
<keyword evidence="3" id="KW-1185">Reference proteome</keyword>
<dbReference type="EMBL" id="KZ613954">
    <property type="protein sequence ID" value="PMD34285.1"/>
    <property type="molecule type" value="Genomic_DNA"/>
</dbReference>
<name>A0A2J6R6Z4_HYAVF</name>
<evidence type="ECO:0000313" key="3">
    <source>
        <dbReference type="Proteomes" id="UP000235786"/>
    </source>
</evidence>
<gene>
    <name evidence="2" type="ORF">L207DRAFT_534631</name>
</gene>
<dbReference type="Proteomes" id="UP000235786">
    <property type="component" value="Unassembled WGS sequence"/>
</dbReference>
<sequence>MSQRALAENEIWDFVKDYATAAKNAIDAGFDGVEIHGANGFLVDQFLQDMCNKRTDAWGGSVARRARFALEVTKAVVEAIGANKTAMRLSPWNTYQGMGMVDPMPQFAFVVQELKKLKLAYLHLVESRVQSNEDAESTGTNDFLIDIWTESPLLLAGGFNAESAKTCVDEQYRHGDIAIVFGRYFTRNPDLPFRIQKGIEFEPYNRNTFYNAKSPDGYIDYQFSKQFIHENHQFRSAKI</sequence>
<reference evidence="2 3" key="1">
    <citation type="submission" date="2016-04" db="EMBL/GenBank/DDBJ databases">
        <title>A degradative enzymes factory behind the ericoid mycorrhizal symbiosis.</title>
        <authorList>
            <consortium name="DOE Joint Genome Institute"/>
            <person name="Martino E."/>
            <person name="Morin E."/>
            <person name="Grelet G."/>
            <person name="Kuo A."/>
            <person name="Kohler A."/>
            <person name="Daghino S."/>
            <person name="Barry K."/>
            <person name="Choi C."/>
            <person name="Cichocki N."/>
            <person name="Clum A."/>
            <person name="Copeland A."/>
            <person name="Hainaut M."/>
            <person name="Haridas S."/>
            <person name="Labutti K."/>
            <person name="Lindquist E."/>
            <person name="Lipzen A."/>
            <person name="Khouja H.-R."/>
            <person name="Murat C."/>
            <person name="Ohm R."/>
            <person name="Olson A."/>
            <person name="Spatafora J."/>
            <person name="Veneault-Fourrey C."/>
            <person name="Henrissat B."/>
            <person name="Grigoriev I."/>
            <person name="Martin F."/>
            <person name="Perotto S."/>
        </authorList>
    </citation>
    <scope>NUCLEOTIDE SEQUENCE [LARGE SCALE GENOMIC DNA]</scope>
    <source>
        <strain evidence="2 3">F</strain>
    </source>
</reference>
<dbReference type="OrthoDB" id="276546at2759"/>
<protein>
    <submittedName>
        <fullName evidence="2">FMN-linked oxidoreductase</fullName>
    </submittedName>
</protein>
<dbReference type="InterPro" id="IPR001155">
    <property type="entry name" value="OxRdtase_FMN_N"/>
</dbReference>
<proteinExistence type="predicted"/>
<dbReference type="GO" id="GO:0010181">
    <property type="term" value="F:FMN binding"/>
    <property type="evidence" value="ECO:0007669"/>
    <property type="project" value="InterPro"/>
</dbReference>
<dbReference type="Pfam" id="PF00724">
    <property type="entry name" value="Oxidored_FMN"/>
    <property type="match status" value="1"/>
</dbReference>
<dbReference type="PANTHER" id="PTHR22893">
    <property type="entry name" value="NADH OXIDOREDUCTASE-RELATED"/>
    <property type="match status" value="1"/>
</dbReference>
<dbReference type="Gene3D" id="3.20.20.70">
    <property type="entry name" value="Aldolase class I"/>
    <property type="match status" value="1"/>
</dbReference>
<dbReference type="AlphaFoldDB" id="A0A2J6R6Z4"/>
<dbReference type="InterPro" id="IPR013785">
    <property type="entry name" value="Aldolase_TIM"/>
</dbReference>
<dbReference type="GO" id="GO:0003959">
    <property type="term" value="F:NADPH dehydrogenase activity"/>
    <property type="evidence" value="ECO:0007669"/>
    <property type="project" value="TreeGrafter"/>
</dbReference>
<evidence type="ECO:0000313" key="2">
    <source>
        <dbReference type="EMBL" id="PMD34285.1"/>
    </source>
</evidence>
<dbReference type="InterPro" id="IPR045247">
    <property type="entry name" value="Oye-like"/>
</dbReference>
<feature type="domain" description="NADH:flavin oxidoreductase/NADH oxidase N-terminal" evidence="1">
    <location>
        <begin position="3"/>
        <end position="200"/>
    </location>
</feature>
<dbReference type="PANTHER" id="PTHR22893:SF91">
    <property type="entry name" value="NADPH DEHYDROGENASE 2-RELATED"/>
    <property type="match status" value="1"/>
</dbReference>
<accession>A0A2J6R6Z4</accession>